<reference evidence="3" key="4">
    <citation type="submission" date="2024-02" db="EMBL/GenBank/DDBJ databases">
        <title>Comparative genomics of Cryptococcus and Kwoniella reveals pathogenesis evolution and contrasting modes of karyotype evolution via chromosome fusion or intercentromeric recombination.</title>
        <authorList>
            <person name="Coelho M.A."/>
            <person name="David-Palma M."/>
            <person name="Shea T."/>
            <person name="Bowers K."/>
            <person name="McGinley-Smith S."/>
            <person name="Mohammad A.W."/>
            <person name="Gnirke A."/>
            <person name="Yurkov A.M."/>
            <person name="Nowrousian M."/>
            <person name="Sun S."/>
            <person name="Cuomo C.A."/>
            <person name="Heitman J."/>
        </authorList>
    </citation>
    <scope>NUCLEOTIDE SEQUENCE</scope>
    <source>
        <strain evidence="3">CBS 10737</strain>
    </source>
</reference>
<dbReference type="KEGG" id="kpin:30172443"/>
<dbReference type="GeneID" id="30172443"/>
<reference evidence="3" key="2">
    <citation type="submission" date="2013-07" db="EMBL/GenBank/DDBJ databases">
        <authorList>
            <consortium name="The Broad Institute Genome Sequencing Platform"/>
            <person name="Cuomo C."/>
            <person name="Litvintseva A."/>
            <person name="Chen Y."/>
            <person name="Heitman J."/>
            <person name="Sun S."/>
            <person name="Springer D."/>
            <person name="Dromer F."/>
            <person name="Young S.K."/>
            <person name="Zeng Q."/>
            <person name="Gargeya S."/>
            <person name="Fitzgerald M."/>
            <person name="Abouelleil A."/>
            <person name="Alvarado L."/>
            <person name="Berlin A.M."/>
            <person name="Chapman S.B."/>
            <person name="Dewar J."/>
            <person name="Goldberg J."/>
            <person name="Griggs A."/>
            <person name="Gujja S."/>
            <person name="Hansen M."/>
            <person name="Howarth C."/>
            <person name="Imamovic A."/>
            <person name="Larimer J."/>
            <person name="McCowan C."/>
            <person name="Murphy C."/>
            <person name="Pearson M."/>
            <person name="Priest M."/>
            <person name="Roberts A."/>
            <person name="Saif S."/>
            <person name="Shea T."/>
            <person name="Sykes S."/>
            <person name="Wortman J."/>
            <person name="Nusbaum C."/>
            <person name="Birren B."/>
        </authorList>
    </citation>
    <scope>NUCLEOTIDE SEQUENCE</scope>
    <source>
        <strain evidence="3">CBS 10737</strain>
    </source>
</reference>
<proteinExistence type="predicted"/>
<dbReference type="AlphaFoldDB" id="A0A1B9I1Y5"/>
<dbReference type="EMBL" id="KI894011">
    <property type="protein sequence ID" value="OCF49552.1"/>
    <property type="molecule type" value="Genomic_DNA"/>
</dbReference>
<dbReference type="Proteomes" id="UP000094020">
    <property type="component" value="Chromosome 5"/>
</dbReference>
<keyword evidence="4" id="KW-1185">Reference proteome</keyword>
<reference evidence="2" key="3">
    <citation type="submission" date="2016-07" db="EMBL/GenBank/DDBJ databases">
        <title>Evolution of pathogenesis and genome organization in the Tremellales.</title>
        <authorList>
            <person name="Cuomo C."/>
            <person name="Litvintseva A."/>
            <person name="Heitman J."/>
            <person name="Chen Y."/>
            <person name="Sun S."/>
            <person name="Springer D."/>
            <person name="Dromer F."/>
            <person name="Young S."/>
            <person name="Zeng Q."/>
            <person name="Chapman S."/>
            <person name="Gujja S."/>
            <person name="Saif S."/>
            <person name="Birren B."/>
        </authorList>
    </citation>
    <scope>NUCLEOTIDE SEQUENCE</scope>
    <source>
        <strain evidence="2">CBS 10737</strain>
    </source>
</reference>
<protein>
    <submittedName>
        <fullName evidence="2">Uncharacterized protein</fullName>
    </submittedName>
</protein>
<accession>A0A1B9I1Y5</accession>
<evidence type="ECO:0000313" key="4">
    <source>
        <dbReference type="Proteomes" id="UP000094020"/>
    </source>
</evidence>
<sequence length="303" mass="34533">MVNKGKSKDLAIGGSSSGKAEILKSIKVEEPYRMRITSGGSISSYVEFAIRFLNDNPHTPLILHTLPLDSSKTNTNTSINSETESSSTNLKFNNFLSCTTNIPRLISVIEIIKRNYINQIRNCNNNSSSSSSKDKIRISKGIWQYNFSDLYYPHINELNIIESNNLERVLNGNLRPKMIHHPYLAITLSTIPLELEKLQKNTTLQYILVKKENRNKKSKGSLIDNEKEEEKENDNDNEIEEISKDRPRITNIVNSIEKSNLKDKKELNSQTFAEVDNPKKIGIKRSSDVERHNSLGKKRKTVK</sequence>
<feature type="region of interest" description="Disordered" evidence="1">
    <location>
        <begin position="217"/>
        <end position="246"/>
    </location>
</feature>
<dbReference type="EMBL" id="CP144523">
    <property type="protein sequence ID" value="WWC70398.1"/>
    <property type="molecule type" value="Genomic_DNA"/>
</dbReference>
<dbReference type="RefSeq" id="XP_019010771.1">
    <property type="nucleotide sequence ID" value="XM_019155813.1"/>
</dbReference>
<dbReference type="OrthoDB" id="424402at2759"/>
<gene>
    <name evidence="2" type="ORF">I206_04074</name>
    <name evidence="3" type="ORF">I206_104348</name>
</gene>
<feature type="region of interest" description="Disordered" evidence="1">
    <location>
        <begin position="264"/>
        <end position="303"/>
    </location>
</feature>
<feature type="compositionally biased region" description="Acidic residues" evidence="1">
    <location>
        <begin position="231"/>
        <end position="240"/>
    </location>
</feature>
<feature type="compositionally biased region" description="Basic residues" evidence="1">
    <location>
        <begin position="294"/>
        <end position="303"/>
    </location>
</feature>
<name>A0A1B9I1Y5_9TREE</name>
<evidence type="ECO:0000256" key="1">
    <source>
        <dbReference type="SAM" id="MobiDB-lite"/>
    </source>
</evidence>
<organism evidence="2">
    <name type="scientific">Kwoniella pini CBS 10737</name>
    <dbReference type="NCBI Taxonomy" id="1296096"/>
    <lineage>
        <taxon>Eukaryota</taxon>
        <taxon>Fungi</taxon>
        <taxon>Dikarya</taxon>
        <taxon>Basidiomycota</taxon>
        <taxon>Agaricomycotina</taxon>
        <taxon>Tremellomycetes</taxon>
        <taxon>Tremellales</taxon>
        <taxon>Cryptococcaceae</taxon>
        <taxon>Kwoniella</taxon>
    </lineage>
</organism>
<evidence type="ECO:0000313" key="3">
    <source>
        <dbReference type="EMBL" id="WWC70398.1"/>
    </source>
</evidence>
<reference evidence="2" key="1">
    <citation type="submission" date="2013-07" db="EMBL/GenBank/DDBJ databases">
        <title>The Genome Sequence of Cryptococcus pinus CBS10737.</title>
        <authorList>
            <consortium name="The Broad Institute Genome Sequencing Platform"/>
            <person name="Cuomo C."/>
            <person name="Litvintseva A."/>
            <person name="Chen Y."/>
            <person name="Heitman J."/>
            <person name="Sun S."/>
            <person name="Springer D."/>
            <person name="Dromer F."/>
            <person name="Young S.K."/>
            <person name="Zeng Q."/>
            <person name="Gargeya S."/>
            <person name="Fitzgerald M."/>
            <person name="Abouelleil A."/>
            <person name="Alvarado L."/>
            <person name="Berlin A.M."/>
            <person name="Chapman S.B."/>
            <person name="Dewar J."/>
            <person name="Goldberg J."/>
            <person name="Griggs A."/>
            <person name="Gujja S."/>
            <person name="Hansen M."/>
            <person name="Howarth C."/>
            <person name="Imamovic A."/>
            <person name="Larimer J."/>
            <person name="McCowan C."/>
            <person name="Murphy C."/>
            <person name="Pearson M."/>
            <person name="Priest M."/>
            <person name="Roberts A."/>
            <person name="Saif S."/>
            <person name="Shea T."/>
            <person name="Sykes S."/>
            <person name="Wortman J."/>
            <person name="Nusbaum C."/>
            <person name="Birren B."/>
        </authorList>
    </citation>
    <scope>NUCLEOTIDE SEQUENCE [LARGE SCALE GENOMIC DNA]</scope>
    <source>
        <strain evidence="2">CBS 10737</strain>
    </source>
</reference>
<evidence type="ECO:0000313" key="2">
    <source>
        <dbReference type="EMBL" id="OCF49552.1"/>
    </source>
</evidence>
<dbReference type="STRING" id="1296096.A0A1B9I1Y5"/>